<dbReference type="EMBL" id="BK032856">
    <property type="protein sequence ID" value="DAF64300.1"/>
    <property type="molecule type" value="Genomic_DNA"/>
</dbReference>
<reference evidence="1" key="1">
    <citation type="journal article" date="2021" name="Proc. Natl. Acad. Sci. U.S.A.">
        <title>A Catalog of Tens of Thousands of Viruses from Human Metagenomes Reveals Hidden Associations with Chronic Diseases.</title>
        <authorList>
            <person name="Tisza M.J."/>
            <person name="Buck C.B."/>
        </authorList>
    </citation>
    <scope>NUCLEOTIDE SEQUENCE</scope>
    <source>
        <strain evidence="1">Ct2m58</strain>
    </source>
</reference>
<proteinExistence type="predicted"/>
<dbReference type="Gene3D" id="1.20.5.340">
    <property type="match status" value="1"/>
</dbReference>
<organism evidence="1">
    <name type="scientific">Podoviridae sp. ct2m58</name>
    <dbReference type="NCBI Taxonomy" id="2827721"/>
    <lineage>
        <taxon>Viruses</taxon>
        <taxon>Duplodnaviria</taxon>
        <taxon>Heunggongvirae</taxon>
        <taxon>Uroviricota</taxon>
        <taxon>Caudoviricetes</taxon>
    </lineage>
</organism>
<accession>A0A8S5TLV4</accession>
<name>A0A8S5TLV4_9CAUD</name>
<sequence length="296" mass="31814">MAKVVSANPNSWGIVDAKEISGFRRVASLAELYALPGCILSSSYGDGVTDGADAVGQIWHVSDTNGDYKLINWDKRGNAAGWTKLTYGGDVSIPVKDVKVDGTSVLSNGVANINLTPYAKAADVTSLTTRVSTAENEVKSLKSGLKLTNSGLTNVTSKVTTLEGKVGKANGIATLDANGKIPLAQLGNLDTTLFEVVSALPSTTATIKKNRIYLVETTSKVNTPNPLQKNIYAEYIYTGDLNKTYDSGKWEKLGEYKSDTDLSDYYTKSEVYTKDQTDKKIADYVNPTLTNVQNTL</sequence>
<protein>
    <submittedName>
        <fullName evidence="1">Uncharacterized protein</fullName>
    </submittedName>
</protein>
<evidence type="ECO:0000313" key="1">
    <source>
        <dbReference type="EMBL" id="DAF64300.1"/>
    </source>
</evidence>